<evidence type="ECO:0000313" key="2">
    <source>
        <dbReference type="EMBL" id="AUX24624.1"/>
    </source>
</evidence>
<protein>
    <recommendedName>
        <fullName evidence="1">SnoaL-like domain-containing protein</fullName>
    </recommendedName>
</protein>
<proteinExistence type="predicted"/>
<dbReference type="Proteomes" id="UP000295781">
    <property type="component" value="Chromosome"/>
</dbReference>
<dbReference type="RefSeq" id="WP_165373369.1">
    <property type="nucleotide sequence ID" value="NZ_CP012670.1"/>
</dbReference>
<evidence type="ECO:0000313" key="3">
    <source>
        <dbReference type="Proteomes" id="UP000295781"/>
    </source>
</evidence>
<dbReference type="EMBL" id="CP012670">
    <property type="protein sequence ID" value="AUX24624.1"/>
    <property type="molecule type" value="Genomic_DNA"/>
</dbReference>
<sequence>MTTEIIGDIYAHLSCGNIAAMVQRLDPQIEWTLADGFPGGGTYRTRDAVLELFDGLAETWDNLHVIPAEFFLAGNVVTVLGHYDGVSRKTGKRAVARFAHVWRLQDGRPVGFESIADTRKLHEAIS</sequence>
<dbReference type="Gene3D" id="3.10.450.50">
    <property type="match status" value="1"/>
</dbReference>
<dbReference type="InterPro" id="IPR032710">
    <property type="entry name" value="NTF2-like_dom_sf"/>
</dbReference>
<organism evidence="2 3">
    <name type="scientific">Sorangium cellulosum</name>
    <name type="common">Polyangium cellulosum</name>
    <dbReference type="NCBI Taxonomy" id="56"/>
    <lineage>
        <taxon>Bacteria</taxon>
        <taxon>Pseudomonadati</taxon>
        <taxon>Myxococcota</taxon>
        <taxon>Polyangia</taxon>
        <taxon>Polyangiales</taxon>
        <taxon>Polyangiaceae</taxon>
        <taxon>Sorangium</taxon>
    </lineage>
</organism>
<dbReference type="Pfam" id="PF12680">
    <property type="entry name" value="SnoaL_2"/>
    <property type="match status" value="1"/>
</dbReference>
<feature type="domain" description="SnoaL-like" evidence="1">
    <location>
        <begin position="9"/>
        <end position="108"/>
    </location>
</feature>
<dbReference type="AlphaFoldDB" id="A0A4P2Q5C6"/>
<accession>A0A4P2Q5C6</accession>
<gene>
    <name evidence="2" type="ORF">SOCEGT47_051630</name>
</gene>
<reference evidence="2 3" key="1">
    <citation type="submission" date="2015-09" db="EMBL/GenBank/DDBJ databases">
        <title>Sorangium comparison.</title>
        <authorList>
            <person name="Zaburannyi N."/>
            <person name="Bunk B."/>
            <person name="Overmann J."/>
            <person name="Mueller R."/>
        </authorList>
    </citation>
    <scope>NUCLEOTIDE SEQUENCE [LARGE SCALE GENOMIC DNA]</scope>
    <source>
        <strain evidence="2 3">So ceGT47</strain>
    </source>
</reference>
<name>A0A4P2Q5C6_SORCE</name>
<evidence type="ECO:0000259" key="1">
    <source>
        <dbReference type="Pfam" id="PF12680"/>
    </source>
</evidence>
<dbReference type="InterPro" id="IPR037401">
    <property type="entry name" value="SnoaL-like"/>
</dbReference>
<dbReference type="PANTHER" id="PTHR41252:SF1">
    <property type="entry name" value="BLR2505 PROTEIN"/>
    <property type="match status" value="1"/>
</dbReference>
<dbReference type="SUPFAM" id="SSF54427">
    <property type="entry name" value="NTF2-like"/>
    <property type="match status" value="1"/>
</dbReference>
<dbReference type="PANTHER" id="PTHR41252">
    <property type="entry name" value="BLR2505 PROTEIN"/>
    <property type="match status" value="1"/>
</dbReference>